<evidence type="ECO:0000313" key="4">
    <source>
        <dbReference type="EMBL" id="QRN53623.1"/>
    </source>
</evidence>
<proteinExistence type="inferred from homology"/>
<dbReference type="PANTHER" id="PTHR42996:SF1">
    <property type="entry name" value="PHOSPHATE-BINDING PROTEIN PSTS"/>
    <property type="match status" value="1"/>
</dbReference>
<evidence type="ECO:0000256" key="1">
    <source>
        <dbReference type="ARBA" id="ARBA00008725"/>
    </source>
</evidence>
<reference evidence="4 5" key="1">
    <citation type="submission" date="2020-10" db="EMBL/GenBank/DDBJ databases">
        <title>Phylogeny of dyella-like bacteria.</title>
        <authorList>
            <person name="Fu J."/>
        </authorList>
    </citation>
    <scope>NUCLEOTIDE SEQUENCE [LARGE SCALE GENOMIC DNA]</scope>
    <source>
        <strain evidence="4 5">DHOB09</strain>
    </source>
</reference>
<evidence type="ECO:0000256" key="2">
    <source>
        <dbReference type="SAM" id="SignalP"/>
    </source>
</evidence>
<accession>A0ABX7GU92</accession>
<dbReference type="Pfam" id="PF12849">
    <property type="entry name" value="PBP_like_2"/>
    <property type="match status" value="1"/>
</dbReference>
<dbReference type="Proteomes" id="UP000663181">
    <property type="component" value="Chromosome"/>
</dbReference>
<name>A0ABX7GU92_9GAMM</name>
<dbReference type="PANTHER" id="PTHR42996">
    <property type="entry name" value="PHOSPHATE-BINDING PROTEIN PSTS"/>
    <property type="match status" value="1"/>
</dbReference>
<feature type="chain" id="PRO_5045933921" evidence="2">
    <location>
        <begin position="30"/>
        <end position="480"/>
    </location>
</feature>
<dbReference type="SUPFAM" id="SSF53850">
    <property type="entry name" value="Periplasmic binding protein-like II"/>
    <property type="match status" value="1"/>
</dbReference>
<dbReference type="Gene3D" id="3.40.190.10">
    <property type="entry name" value="Periplasmic binding protein-like II"/>
    <property type="match status" value="1"/>
</dbReference>
<dbReference type="RefSeq" id="WP_188795692.1">
    <property type="nucleotide sequence ID" value="NZ_BMIZ01000001.1"/>
</dbReference>
<dbReference type="EMBL" id="CP064030">
    <property type="protein sequence ID" value="QRN53623.1"/>
    <property type="molecule type" value="Genomic_DNA"/>
</dbReference>
<sequence length="480" mass="48216">MSYGIRKLSTRTKLVAAALALALAGVSHAQTSPTLVGGGATLPSIGYVGTNAATNLQVWGTSSDNTSDPIAATSLFGVYEATSGNPNVSYCLTGSGAGKDILASPISLTVNGLLTAFSVQNTCAKNSVGTVPGFGAPLVGETSLGQPNFAGADAPLAESDYENYQSTNGTTEYPTEFPAVAGAVAIAFNLLDDQGNAVVAANFSDTQLCNIFSGTDSNWDSSDLASAFTLKSGDTLNNSQPINVVYRSDGSGTTFSFSNHLTYACAALGIGSASAHFVANQTFTTVVGLYKSTVPSNWVGASGNPAVATAIQNTSASIGYVETANALQTNPSISIADVGGLSPTANFGSKLTITAADLAYNSVITGASSTNGEATVATLSSLGLPVPATSCIALVNPAEYATPGNIVPSGTYPIVAISYLLGNAQGNGTEQADVQGLLESPYSSTVQAKVTTIGGTTGLQFLTLGKGSFTATQVGTCLGE</sequence>
<feature type="signal peptide" evidence="2">
    <location>
        <begin position="1"/>
        <end position="29"/>
    </location>
</feature>
<dbReference type="InterPro" id="IPR050962">
    <property type="entry name" value="Phosphate-bind_PstS"/>
</dbReference>
<feature type="domain" description="PBP" evidence="3">
    <location>
        <begin position="113"/>
        <end position="353"/>
    </location>
</feature>
<dbReference type="InterPro" id="IPR024370">
    <property type="entry name" value="PBP_domain"/>
</dbReference>
<keyword evidence="2" id="KW-0732">Signal</keyword>
<organism evidence="4 5">
    <name type="scientific">Dyella caseinilytica</name>
    <dbReference type="NCBI Taxonomy" id="1849581"/>
    <lineage>
        <taxon>Bacteria</taxon>
        <taxon>Pseudomonadati</taxon>
        <taxon>Pseudomonadota</taxon>
        <taxon>Gammaproteobacteria</taxon>
        <taxon>Lysobacterales</taxon>
        <taxon>Rhodanobacteraceae</taxon>
        <taxon>Dyella</taxon>
    </lineage>
</organism>
<evidence type="ECO:0000259" key="3">
    <source>
        <dbReference type="Pfam" id="PF12849"/>
    </source>
</evidence>
<keyword evidence="5" id="KW-1185">Reference proteome</keyword>
<protein>
    <submittedName>
        <fullName evidence="4">Substrate-binding domain-containing protein</fullName>
    </submittedName>
</protein>
<evidence type="ECO:0000313" key="5">
    <source>
        <dbReference type="Proteomes" id="UP000663181"/>
    </source>
</evidence>
<comment type="similarity">
    <text evidence="1">Belongs to the PstS family.</text>
</comment>
<gene>
    <name evidence="4" type="ORF">ISN74_19835</name>
</gene>